<evidence type="ECO:0000313" key="3">
    <source>
        <dbReference type="Proteomes" id="UP001596157"/>
    </source>
</evidence>
<organism evidence="2 3">
    <name type="scientific">Actinokineospora guangxiensis</name>
    <dbReference type="NCBI Taxonomy" id="1490288"/>
    <lineage>
        <taxon>Bacteria</taxon>
        <taxon>Bacillati</taxon>
        <taxon>Actinomycetota</taxon>
        <taxon>Actinomycetes</taxon>
        <taxon>Pseudonocardiales</taxon>
        <taxon>Pseudonocardiaceae</taxon>
        <taxon>Actinokineospora</taxon>
    </lineage>
</organism>
<dbReference type="PANTHER" id="PTHR35908">
    <property type="entry name" value="HYPOTHETICAL FUSION PROTEIN"/>
    <property type="match status" value="1"/>
</dbReference>
<accession>A0ABW0ER49</accession>
<gene>
    <name evidence="2" type="ORF">ACFPM7_19930</name>
</gene>
<dbReference type="PROSITE" id="PS51819">
    <property type="entry name" value="VOC"/>
    <property type="match status" value="1"/>
</dbReference>
<name>A0ABW0ER49_9PSEU</name>
<dbReference type="InterPro" id="IPR029068">
    <property type="entry name" value="Glyas_Bleomycin-R_OHBP_Dase"/>
</dbReference>
<dbReference type="PANTHER" id="PTHR35908:SF1">
    <property type="entry name" value="CONSERVED PROTEIN"/>
    <property type="match status" value="1"/>
</dbReference>
<evidence type="ECO:0000313" key="2">
    <source>
        <dbReference type="EMBL" id="MFC5289327.1"/>
    </source>
</evidence>
<dbReference type="SUPFAM" id="SSF54593">
    <property type="entry name" value="Glyoxalase/Bleomycin resistance protein/Dihydroxybiphenyl dioxygenase"/>
    <property type="match status" value="1"/>
</dbReference>
<sequence>MGMEIGGVTIDCADPAKLADFWTAALGYEVGTDIQGVFLFLVPPGAAPGEAAYVALQKVDEPKSSKNRVHLDFHTEDRGAEVERLVDLGATVLGEQVVPGLSWTVLADPEGNEFCVGSRNG</sequence>
<dbReference type="InterPro" id="IPR037523">
    <property type="entry name" value="VOC_core"/>
</dbReference>
<dbReference type="Proteomes" id="UP001596157">
    <property type="component" value="Unassembled WGS sequence"/>
</dbReference>
<dbReference type="EMBL" id="JBHSKF010000010">
    <property type="protein sequence ID" value="MFC5289327.1"/>
    <property type="molecule type" value="Genomic_DNA"/>
</dbReference>
<dbReference type="Gene3D" id="3.10.180.10">
    <property type="entry name" value="2,3-Dihydroxybiphenyl 1,2-Dioxygenase, domain 1"/>
    <property type="match status" value="1"/>
</dbReference>
<dbReference type="RefSeq" id="WP_378249171.1">
    <property type="nucleotide sequence ID" value="NZ_JBHSKF010000010.1"/>
</dbReference>
<evidence type="ECO:0000259" key="1">
    <source>
        <dbReference type="PROSITE" id="PS51819"/>
    </source>
</evidence>
<keyword evidence="3" id="KW-1185">Reference proteome</keyword>
<proteinExistence type="predicted"/>
<feature type="domain" description="VOC" evidence="1">
    <location>
        <begin position="4"/>
        <end position="119"/>
    </location>
</feature>
<dbReference type="InterPro" id="IPR041581">
    <property type="entry name" value="Glyoxalase_6"/>
</dbReference>
<protein>
    <submittedName>
        <fullName evidence="2">VOC family protein</fullName>
    </submittedName>
</protein>
<reference evidence="3" key="1">
    <citation type="journal article" date="2019" name="Int. J. Syst. Evol. Microbiol.">
        <title>The Global Catalogue of Microorganisms (GCM) 10K type strain sequencing project: providing services to taxonomists for standard genome sequencing and annotation.</title>
        <authorList>
            <consortium name="The Broad Institute Genomics Platform"/>
            <consortium name="The Broad Institute Genome Sequencing Center for Infectious Disease"/>
            <person name="Wu L."/>
            <person name="Ma J."/>
        </authorList>
    </citation>
    <scope>NUCLEOTIDE SEQUENCE [LARGE SCALE GENOMIC DNA]</scope>
    <source>
        <strain evidence="3">CCUG 59778</strain>
    </source>
</reference>
<dbReference type="Pfam" id="PF18029">
    <property type="entry name" value="Glyoxalase_6"/>
    <property type="match status" value="1"/>
</dbReference>
<comment type="caution">
    <text evidence="2">The sequence shown here is derived from an EMBL/GenBank/DDBJ whole genome shotgun (WGS) entry which is preliminary data.</text>
</comment>
<dbReference type="CDD" id="cd06587">
    <property type="entry name" value="VOC"/>
    <property type="match status" value="1"/>
</dbReference>